<dbReference type="PANTHER" id="PTHR43035:SF1">
    <property type="entry name" value="FATTY ACID REPRESSION MUTANT PROTEIN 2-RELATED"/>
    <property type="match status" value="1"/>
</dbReference>
<dbReference type="InterPro" id="IPR033877">
    <property type="entry name" value="Frm2/Hbn1"/>
</dbReference>
<dbReference type="Proteomes" id="UP000515960">
    <property type="component" value="Chromosome"/>
</dbReference>
<proteinExistence type="predicted"/>
<evidence type="ECO:0000256" key="3">
    <source>
        <dbReference type="ARBA" id="ARBA00023002"/>
    </source>
</evidence>
<keyword evidence="2" id="KW-0963">Cytoplasm</keyword>
<evidence type="ECO:0000259" key="4">
    <source>
        <dbReference type="Pfam" id="PF00881"/>
    </source>
</evidence>
<dbReference type="InterPro" id="IPR000415">
    <property type="entry name" value="Nitroreductase-like"/>
</dbReference>
<evidence type="ECO:0000313" key="5">
    <source>
        <dbReference type="EMBL" id="QNL43437.1"/>
    </source>
</evidence>
<evidence type="ECO:0000256" key="2">
    <source>
        <dbReference type="ARBA" id="ARBA00022490"/>
    </source>
</evidence>
<protein>
    <submittedName>
        <fullName evidence="5">Nitroreductase family protein</fullName>
    </submittedName>
</protein>
<keyword evidence="3" id="KW-0560">Oxidoreductase</keyword>
<dbReference type="GO" id="GO:0016491">
    <property type="term" value="F:oxidoreductase activity"/>
    <property type="evidence" value="ECO:0007669"/>
    <property type="project" value="UniProtKB-KW"/>
</dbReference>
<comment type="subcellular location">
    <subcellularLocation>
        <location evidence="1">Cytoplasm</location>
    </subcellularLocation>
</comment>
<dbReference type="Gene3D" id="3.40.109.10">
    <property type="entry name" value="NADH Oxidase"/>
    <property type="match status" value="1"/>
</dbReference>
<dbReference type="KEGG" id="ohi:H8790_08010"/>
<dbReference type="RefSeq" id="WP_187332028.1">
    <property type="nucleotide sequence ID" value="NZ_CP060490.1"/>
</dbReference>
<gene>
    <name evidence="5" type="ORF">H8790_08010</name>
</gene>
<dbReference type="SUPFAM" id="SSF55469">
    <property type="entry name" value="FMN-dependent nitroreductase-like"/>
    <property type="match status" value="1"/>
</dbReference>
<dbReference type="InterPro" id="IPR029479">
    <property type="entry name" value="Nitroreductase"/>
</dbReference>
<dbReference type="Pfam" id="PF00881">
    <property type="entry name" value="Nitroreductase"/>
    <property type="match status" value="1"/>
</dbReference>
<reference evidence="5 6" key="1">
    <citation type="submission" date="2020-08" db="EMBL/GenBank/DDBJ databases">
        <authorList>
            <person name="Liu C."/>
            <person name="Sun Q."/>
        </authorList>
    </citation>
    <scope>NUCLEOTIDE SEQUENCE [LARGE SCALE GENOMIC DNA]</scope>
    <source>
        <strain evidence="5 6">NSJ-62</strain>
    </source>
</reference>
<feature type="domain" description="Nitroreductase" evidence="4">
    <location>
        <begin position="7"/>
        <end position="175"/>
    </location>
</feature>
<evidence type="ECO:0000313" key="6">
    <source>
        <dbReference type="Proteomes" id="UP000515960"/>
    </source>
</evidence>
<dbReference type="GO" id="GO:0005737">
    <property type="term" value="C:cytoplasm"/>
    <property type="evidence" value="ECO:0007669"/>
    <property type="project" value="UniProtKB-SubCell"/>
</dbReference>
<dbReference type="PANTHER" id="PTHR43035">
    <property type="entry name" value="FATTY ACID REPRESSION MUTANT PROTEIN 2-RELATED"/>
    <property type="match status" value="1"/>
</dbReference>
<dbReference type="CDD" id="cd02140">
    <property type="entry name" value="Frm2-like"/>
    <property type="match status" value="1"/>
</dbReference>
<accession>A0A7G9B1K6</accession>
<dbReference type="GO" id="GO:0034599">
    <property type="term" value="P:cellular response to oxidative stress"/>
    <property type="evidence" value="ECO:0007669"/>
    <property type="project" value="InterPro"/>
</dbReference>
<dbReference type="FunFam" id="3.40.109.10:FF:000001">
    <property type="entry name" value="Nitroreductase family"/>
    <property type="match status" value="1"/>
</dbReference>
<dbReference type="EMBL" id="CP060490">
    <property type="protein sequence ID" value="QNL43437.1"/>
    <property type="molecule type" value="Genomic_DNA"/>
</dbReference>
<sequence length="202" mass="22709">MDYFEAVKNRYSCYAITGKSTVGDGRLKELLDDAVSCVPSSFNSHSSRLVLLLRGGHETLWDIVLEALRPMVPEEKFPNTEKKIGSFAAGYGTVLFYEDQEIVRGLQEQYPLYSENFPLWAEQGSAMLQYIVWTGLEAEGMGASLQHYNPLIDRATAAAFGIPEHWKLIAQMPFGIPAEEPERSLREENAEWVRVVEESGTV</sequence>
<keyword evidence="6" id="KW-1185">Reference proteome</keyword>
<dbReference type="AlphaFoldDB" id="A0A7G9B1K6"/>
<organism evidence="5 6">
    <name type="scientific">Oscillibacter hominis</name>
    <dbReference type="NCBI Taxonomy" id="2763056"/>
    <lineage>
        <taxon>Bacteria</taxon>
        <taxon>Bacillati</taxon>
        <taxon>Bacillota</taxon>
        <taxon>Clostridia</taxon>
        <taxon>Eubacteriales</taxon>
        <taxon>Oscillospiraceae</taxon>
        <taxon>Oscillibacter</taxon>
    </lineage>
</organism>
<evidence type="ECO:0000256" key="1">
    <source>
        <dbReference type="ARBA" id="ARBA00004496"/>
    </source>
</evidence>
<name>A0A7G9B1K6_9FIRM</name>